<dbReference type="Pfam" id="PF08241">
    <property type="entry name" value="Methyltransf_11"/>
    <property type="match status" value="1"/>
</dbReference>
<dbReference type="InterPro" id="IPR051052">
    <property type="entry name" value="Diverse_substrate_MTase"/>
</dbReference>
<dbReference type="EMBL" id="JAGEOK010000030">
    <property type="protein sequence ID" value="MBO2443056.1"/>
    <property type="molecule type" value="Genomic_DNA"/>
</dbReference>
<accession>A0ABS3RA65</accession>
<dbReference type="GO" id="GO:0032259">
    <property type="term" value="P:methylation"/>
    <property type="evidence" value="ECO:0007669"/>
    <property type="project" value="UniProtKB-KW"/>
</dbReference>
<keyword evidence="3" id="KW-0808">Transferase</keyword>
<sequence length="263" mass="28019">MSDVAVNFGPTAHDYARYRTGFPPELFDGLAARGVGLPGHRVVDVGTGTGVLARAFAAAGCTVAGVDVAPELLAEAERCGAGEAAVSYHRAPAEDTGLPVGAWDVVSAGQCWHWFDRPRAIAEARRLLTAGGALVICYRDFSTEPGTVGAASLQLARTYNPDWPEVGGLAENPHWRDELAAAGFGDLHGFAFDTVVPFTHEAWRGRMRSASGIGATLTPDRINVFDADLARLLHDRFPDQPLQIPHRVDALIARRSPHPPASP</sequence>
<name>A0ABS3RA65_9ACTN</name>
<evidence type="ECO:0000256" key="2">
    <source>
        <dbReference type="ARBA" id="ARBA00022603"/>
    </source>
</evidence>
<comment type="similarity">
    <text evidence="1">Belongs to the methyltransferase superfamily.</text>
</comment>
<dbReference type="RefSeq" id="WP_208271380.1">
    <property type="nucleotide sequence ID" value="NZ_BAAAGM010000052.1"/>
</dbReference>
<proteinExistence type="inferred from homology"/>
<dbReference type="Gene3D" id="3.40.50.150">
    <property type="entry name" value="Vaccinia Virus protein VP39"/>
    <property type="match status" value="1"/>
</dbReference>
<organism evidence="5 6">
    <name type="scientific">Actinomadura nitritigenes</name>
    <dbReference type="NCBI Taxonomy" id="134602"/>
    <lineage>
        <taxon>Bacteria</taxon>
        <taxon>Bacillati</taxon>
        <taxon>Actinomycetota</taxon>
        <taxon>Actinomycetes</taxon>
        <taxon>Streptosporangiales</taxon>
        <taxon>Thermomonosporaceae</taxon>
        <taxon>Actinomadura</taxon>
    </lineage>
</organism>
<dbReference type="Proteomes" id="UP000666915">
    <property type="component" value="Unassembled WGS sequence"/>
</dbReference>
<comment type="caution">
    <text evidence="5">The sequence shown here is derived from an EMBL/GenBank/DDBJ whole genome shotgun (WGS) entry which is preliminary data.</text>
</comment>
<dbReference type="InterPro" id="IPR029063">
    <property type="entry name" value="SAM-dependent_MTases_sf"/>
</dbReference>
<dbReference type="GO" id="GO:0008168">
    <property type="term" value="F:methyltransferase activity"/>
    <property type="evidence" value="ECO:0007669"/>
    <property type="project" value="UniProtKB-KW"/>
</dbReference>
<dbReference type="PANTHER" id="PTHR44942">
    <property type="entry name" value="METHYLTRANSF_11 DOMAIN-CONTAINING PROTEIN"/>
    <property type="match status" value="1"/>
</dbReference>
<evidence type="ECO:0000256" key="3">
    <source>
        <dbReference type="ARBA" id="ARBA00022679"/>
    </source>
</evidence>
<evidence type="ECO:0000313" key="5">
    <source>
        <dbReference type="EMBL" id="MBO2443056.1"/>
    </source>
</evidence>
<dbReference type="CDD" id="cd02440">
    <property type="entry name" value="AdoMet_MTases"/>
    <property type="match status" value="1"/>
</dbReference>
<dbReference type="PANTHER" id="PTHR44942:SF4">
    <property type="entry name" value="METHYLTRANSFERASE TYPE 11 DOMAIN-CONTAINING PROTEIN"/>
    <property type="match status" value="1"/>
</dbReference>
<keyword evidence="2 5" id="KW-0489">Methyltransferase</keyword>
<evidence type="ECO:0000256" key="1">
    <source>
        <dbReference type="ARBA" id="ARBA00008361"/>
    </source>
</evidence>
<evidence type="ECO:0000259" key="4">
    <source>
        <dbReference type="Pfam" id="PF08241"/>
    </source>
</evidence>
<dbReference type="SUPFAM" id="SSF53335">
    <property type="entry name" value="S-adenosyl-L-methionine-dependent methyltransferases"/>
    <property type="match status" value="1"/>
</dbReference>
<protein>
    <submittedName>
        <fullName evidence="5">Methyltransferase domain-containing protein</fullName>
    </submittedName>
</protein>
<evidence type="ECO:0000313" key="6">
    <source>
        <dbReference type="Proteomes" id="UP000666915"/>
    </source>
</evidence>
<gene>
    <name evidence="5" type="ORF">J4557_36565</name>
</gene>
<dbReference type="InterPro" id="IPR013216">
    <property type="entry name" value="Methyltransf_11"/>
</dbReference>
<reference evidence="5 6" key="1">
    <citation type="submission" date="2021-03" db="EMBL/GenBank/DDBJ databases">
        <authorList>
            <person name="Kanchanasin P."/>
            <person name="Saeng-In P."/>
            <person name="Phongsopitanun W."/>
            <person name="Yuki M."/>
            <person name="Kudo T."/>
            <person name="Ohkuma M."/>
            <person name="Tanasupawat S."/>
        </authorList>
    </citation>
    <scope>NUCLEOTIDE SEQUENCE [LARGE SCALE GENOMIC DNA]</scope>
    <source>
        <strain evidence="5 6">L46</strain>
    </source>
</reference>
<feature type="domain" description="Methyltransferase type 11" evidence="4">
    <location>
        <begin position="43"/>
        <end position="136"/>
    </location>
</feature>
<keyword evidence="6" id="KW-1185">Reference proteome</keyword>